<keyword evidence="1" id="KW-0539">Nucleus</keyword>
<evidence type="ECO:0000256" key="1">
    <source>
        <dbReference type="ARBA" id="ARBA00023242"/>
    </source>
</evidence>
<gene>
    <name evidence="4" type="ORF">B0I36DRAFT_293333</name>
</gene>
<dbReference type="SMART" id="SM00066">
    <property type="entry name" value="GAL4"/>
    <property type="match status" value="1"/>
</dbReference>
<evidence type="ECO:0000259" key="3">
    <source>
        <dbReference type="PROSITE" id="PS50048"/>
    </source>
</evidence>
<feature type="region of interest" description="Disordered" evidence="2">
    <location>
        <begin position="523"/>
        <end position="558"/>
    </location>
</feature>
<feature type="domain" description="Zn(2)-C6 fungal-type" evidence="3">
    <location>
        <begin position="13"/>
        <end position="49"/>
    </location>
</feature>
<dbReference type="PANTHER" id="PTHR31668:SF30">
    <property type="entry name" value="ZN(II)2CYS6 TRANSCRIPTION FACTOR (EUROFUNG)"/>
    <property type="match status" value="1"/>
</dbReference>
<proteinExistence type="predicted"/>
<organism evidence="4 5">
    <name type="scientific">Microdochium trichocladiopsis</name>
    <dbReference type="NCBI Taxonomy" id="1682393"/>
    <lineage>
        <taxon>Eukaryota</taxon>
        <taxon>Fungi</taxon>
        <taxon>Dikarya</taxon>
        <taxon>Ascomycota</taxon>
        <taxon>Pezizomycotina</taxon>
        <taxon>Sordariomycetes</taxon>
        <taxon>Xylariomycetidae</taxon>
        <taxon>Xylariales</taxon>
        <taxon>Microdochiaceae</taxon>
        <taxon>Microdochium</taxon>
    </lineage>
</organism>
<dbReference type="Pfam" id="PF00172">
    <property type="entry name" value="Zn_clus"/>
    <property type="match status" value="1"/>
</dbReference>
<dbReference type="RefSeq" id="XP_046008920.1">
    <property type="nucleotide sequence ID" value="XM_046151797.1"/>
</dbReference>
<evidence type="ECO:0000256" key="2">
    <source>
        <dbReference type="SAM" id="MobiDB-lite"/>
    </source>
</evidence>
<dbReference type="EMBL" id="JAGTJQ010000008">
    <property type="protein sequence ID" value="KAH7025703.1"/>
    <property type="molecule type" value="Genomic_DNA"/>
</dbReference>
<dbReference type="AlphaFoldDB" id="A0A9P8Y205"/>
<dbReference type="OrthoDB" id="39175at2759"/>
<dbReference type="PANTHER" id="PTHR31668">
    <property type="entry name" value="GLUCOSE TRANSPORT TRANSCRIPTION REGULATOR RGT1-RELATED-RELATED"/>
    <property type="match status" value="1"/>
</dbReference>
<sequence length="558" mass="62701">MATTGSPRPARQACDACRQRKRRCVLLTLAQTTTGRCHNCERAGSRCTFLLPLRTRGPKRKTDHDQNHQRLLAWRLPDTSSSTTTYATDILCPRELVRVLVDDYVRYIYPLLPVVHLPSFTAAVDRGRDADDGDLLALAVSLCAATVALLPSRLGAYREHPTAPLPFRTRAEVAGHCYRLHLGFRRDTHYFDTVSHARWASSYLLGIAFHQAGNINLWRMLEVEAMQLLRLLEVHHPPAYRGLDPVEAQLRKKAFWLMFYGYVHEAHNLRRERLTFLDPVLLGAVNLDDLIPAPLDDHFITPRGFLPCPADVSAASLAAGFNIHSRVFSAALGFAPVAAAPACCCQAQAQASPRSRLAELREQHRRLKHMLDTVVPTYAPPYHHHHHHHHDNDSMATSTIQRESIRANIHVTHLWLQSALLDQIDALQQQQQQPVIATTGHVSWDEREDICRQLLHTVHSISFSGLEANGLSLVYKIRDVASTLLAYPFDNASHDDDDDRRDRRAAEHLRDLSSLLSRLDVSETPSSLSLQSWVDTSRCRPGRHHDDGDDGDDGGSGQ</sequence>
<dbReference type="GO" id="GO:0000981">
    <property type="term" value="F:DNA-binding transcription factor activity, RNA polymerase II-specific"/>
    <property type="evidence" value="ECO:0007669"/>
    <property type="project" value="InterPro"/>
</dbReference>
<dbReference type="InterPro" id="IPR050797">
    <property type="entry name" value="Carb_Metab_Trans_Reg"/>
</dbReference>
<feature type="compositionally biased region" description="Acidic residues" evidence="2">
    <location>
        <begin position="548"/>
        <end position="558"/>
    </location>
</feature>
<dbReference type="GeneID" id="70181343"/>
<dbReference type="GO" id="GO:0008270">
    <property type="term" value="F:zinc ion binding"/>
    <property type="evidence" value="ECO:0007669"/>
    <property type="project" value="InterPro"/>
</dbReference>
<dbReference type="Proteomes" id="UP000756346">
    <property type="component" value="Unassembled WGS sequence"/>
</dbReference>
<keyword evidence="5" id="KW-1185">Reference proteome</keyword>
<comment type="caution">
    <text evidence="4">The sequence shown here is derived from an EMBL/GenBank/DDBJ whole genome shotgun (WGS) entry which is preliminary data.</text>
</comment>
<dbReference type="SUPFAM" id="SSF57701">
    <property type="entry name" value="Zn2/Cys6 DNA-binding domain"/>
    <property type="match status" value="1"/>
</dbReference>
<dbReference type="PROSITE" id="PS50048">
    <property type="entry name" value="ZN2_CY6_FUNGAL_2"/>
    <property type="match status" value="1"/>
</dbReference>
<dbReference type="InterPro" id="IPR001138">
    <property type="entry name" value="Zn2Cys6_DnaBD"/>
</dbReference>
<feature type="compositionally biased region" description="Polar residues" evidence="2">
    <location>
        <begin position="523"/>
        <end position="535"/>
    </location>
</feature>
<evidence type="ECO:0000313" key="4">
    <source>
        <dbReference type="EMBL" id="KAH7025703.1"/>
    </source>
</evidence>
<evidence type="ECO:0000313" key="5">
    <source>
        <dbReference type="Proteomes" id="UP000756346"/>
    </source>
</evidence>
<dbReference type="CDD" id="cd12148">
    <property type="entry name" value="fungal_TF_MHR"/>
    <property type="match status" value="1"/>
</dbReference>
<protein>
    <recommendedName>
        <fullName evidence="3">Zn(2)-C6 fungal-type domain-containing protein</fullName>
    </recommendedName>
</protein>
<reference evidence="4" key="1">
    <citation type="journal article" date="2021" name="Nat. Commun.">
        <title>Genetic determinants of endophytism in the Arabidopsis root mycobiome.</title>
        <authorList>
            <person name="Mesny F."/>
            <person name="Miyauchi S."/>
            <person name="Thiergart T."/>
            <person name="Pickel B."/>
            <person name="Atanasova L."/>
            <person name="Karlsson M."/>
            <person name="Huettel B."/>
            <person name="Barry K.W."/>
            <person name="Haridas S."/>
            <person name="Chen C."/>
            <person name="Bauer D."/>
            <person name="Andreopoulos W."/>
            <person name="Pangilinan J."/>
            <person name="LaButti K."/>
            <person name="Riley R."/>
            <person name="Lipzen A."/>
            <person name="Clum A."/>
            <person name="Drula E."/>
            <person name="Henrissat B."/>
            <person name="Kohler A."/>
            <person name="Grigoriev I.V."/>
            <person name="Martin F.M."/>
            <person name="Hacquard S."/>
        </authorList>
    </citation>
    <scope>NUCLEOTIDE SEQUENCE</scope>
    <source>
        <strain evidence="4">MPI-CAGE-CH-0230</strain>
    </source>
</reference>
<accession>A0A9P8Y205</accession>
<name>A0A9P8Y205_9PEZI</name>
<dbReference type="PROSITE" id="PS00463">
    <property type="entry name" value="ZN2_CY6_FUNGAL_1"/>
    <property type="match status" value="1"/>
</dbReference>
<dbReference type="Gene3D" id="4.10.240.10">
    <property type="entry name" value="Zn(2)-C6 fungal-type DNA-binding domain"/>
    <property type="match status" value="1"/>
</dbReference>
<dbReference type="InterPro" id="IPR036864">
    <property type="entry name" value="Zn2-C6_fun-type_DNA-bd_sf"/>
</dbReference>
<dbReference type="CDD" id="cd00067">
    <property type="entry name" value="GAL4"/>
    <property type="match status" value="1"/>
</dbReference>